<dbReference type="Proteomes" id="UP000063429">
    <property type="component" value="Chromosome"/>
</dbReference>
<reference evidence="3" key="1">
    <citation type="journal article" date="2015" name="Genome Announc.">
        <title>Complete Genome Sequence of Herbaspirillum hiltneri N3 (DSM 17495), Isolated from Surface-Sterilized Wheat Roots.</title>
        <authorList>
            <person name="Guizelini D."/>
            <person name="Saizaki P.M."/>
            <person name="Coimbra N.A."/>
            <person name="Weiss V.A."/>
            <person name="Faoro H."/>
            <person name="Sfeir M.Z."/>
            <person name="Baura V.A."/>
            <person name="Monteiro R.A."/>
            <person name="Chubatsu L.S."/>
            <person name="Souza E.M."/>
            <person name="Cruz L.M."/>
            <person name="Pedrosa F.O."/>
            <person name="Raittz R.T."/>
            <person name="Marchaukoski J.N."/>
            <person name="Steffens M.B."/>
        </authorList>
    </citation>
    <scope>NUCLEOTIDE SEQUENCE [LARGE SCALE GENOMIC DNA]</scope>
    <source>
        <strain evidence="3">N3</strain>
    </source>
</reference>
<protein>
    <submittedName>
        <fullName evidence="2">Uncharacterized protein</fullName>
    </submittedName>
</protein>
<name>A0ABM5V4L4_9BURK</name>
<keyword evidence="1" id="KW-0175">Coiled coil</keyword>
<organism evidence="2 3">
    <name type="scientific">Herbaspirillum hiltneri N3</name>
    <dbReference type="NCBI Taxonomy" id="1262470"/>
    <lineage>
        <taxon>Bacteria</taxon>
        <taxon>Pseudomonadati</taxon>
        <taxon>Pseudomonadota</taxon>
        <taxon>Betaproteobacteria</taxon>
        <taxon>Burkholderiales</taxon>
        <taxon>Oxalobacteraceae</taxon>
        <taxon>Herbaspirillum</taxon>
    </lineage>
</organism>
<evidence type="ECO:0000313" key="3">
    <source>
        <dbReference type="Proteomes" id="UP000063429"/>
    </source>
</evidence>
<proteinExistence type="predicted"/>
<dbReference type="RefSeq" id="WP_053200274.1">
    <property type="nucleotide sequence ID" value="NZ_CP011409.1"/>
</dbReference>
<evidence type="ECO:0000256" key="1">
    <source>
        <dbReference type="SAM" id="Coils"/>
    </source>
</evidence>
<feature type="coiled-coil region" evidence="1">
    <location>
        <begin position="26"/>
        <end position="53"/>
    </location>
</feature>
<keyword evidence="3" id="KW-1185">Reference proteome</keyword>
<accession>A0ABM5V4L4</accession>
<dbReference type="EMBL" id="CP011409">
    <property type="protein sequence ID" value="AKZ64602.1"/>
    <property type="molecule type" value="Genomic_DNA"/>
</dbReference>
<sequence length="64" mass="7295">MRSDTALGLFVLEAARGNEKKHVFTADQAQTVREQLSETMNKKVEEIRSKQRRALEESATVTIF</sequence>
<evidence type="ECO:0000313" key="2">
    <source>
        <dbReference type="EMBL" id="AKZ64602.1"/>
    </source>
</evidence>
<gene>
    <name evidence="2" type="ORF">F506_19835</name>
</gene>